<gene>
    <name evidence="1" type="ORF">LZ3411_1266</name>
</gene>
<dbReference type="Proteomes" id="UP000195412">
    <property type="component" value="Chromosome I"/>
</dbReference>
<sequence length="286" mass="32986">MTSDRQSEQSVKDQLKNKRNQTGVAYNILVKKFFIDGFLERLAVSKYADKFVWKGGFVLSAITGIQYRTTVDLDTLIQGVMVDVPTLTTIIKSLLAQPLGDNCHYQLIDIQPIQEEKAYQGLRIRLRGKLGQMQDNFHLDVATGEKLVPSAISWEYQPLIGLEKIPIYIYRPERILAEKLQTVLARSIANTRMKDFYDIFAISKFTTIAVDILSTAFITVMAERQTSDLWEVHDLTLTLIKHSQNMQRLWQHYANEHTFVGNLTFSETLEVANRLFIEIDQYRHTH</sequence>
<dbReference type="RefSeq" id="WP_087742028.1">
    <property type="nucleotide sequence ID" value="NZ_LT854705.1"/>
</dbReference>
<dbReference type="Pfam" id="PF08843">
    <property type="entry name" value="AbiEii"/>
    <property type="match status" value="1"/>
</dbReference>
<name>A0A1Y6JWJ6_9LACO</name>
<evidence type="ECO:0000313" key="2">
    <source>
        <dbReference type="Proteomes" id="UP000195412"/>
    </source>
</evidence>
<dbReference type="AlphaFoldDB" id="A0A1Y6JWJ6"/>
<accession>A0A1Y6JWJ6</accession>
<dbReference type="KEGG" id="lzy:LZ3411_1266"/>
<protein>
    <submittedName>
        <fullName evidence="1">Abortive infection protein AbiGII</fullName>
    </submittedName>
</protein>
<proteinExistence type="predicted"/>
<reference evidence="2" key="1">
    <citation type="submission" date="2017-05" db="EMBL/GenBank/DDBJ databases">
        <authorList>
            <person name="Papadimitriou K."/>
        </authorList>
    </citation>
    <scope>NUCLEOTIDE SEQUENCE [LARGE SCALE GENOMIC DNA]</scope>
    <source>
        <strain evidence="2">ACA-DC 3411</strain>
    </source>
</reference>
<evidence type="ECO:0000313" key="1">
    <source>
        <dbReference type="EMBL" id="SMS14316.1"/>
    </source>
</evidence>
<dbReference type="EMBL" id="LT854705">
    <property type="protein sequence ID" value="SMS14316.1"/>
    <property type="molecule type" value="Genomic_DNA"/>
</dbReference>
<organism evidence="1 2">
    <name type="scientific">Levilactobacillus zymae</name>
    <dbReference type="NCBI Taxonomy" id="267363"/>
    <lineage>
        <taxon>Bacteria</taxon>
        <taxon>Bacillati</taxon>
        <taxon>Bacillota</taxon>
        <taxon>Bacilli</taxon>
        <taxon>Lactobacillales</taxon>
        <taxon>Lactobacillaceae</taxon>
        <taxon>Levilactobacillus</taxon>
    </lineage>
</organism>
<dbReference type="InterPro" id="IPR014942">
    <property type="entry name" value="AbiEii"/>
</dbReference>